<protein>
    <recommendedName>
        <fullName evidence="5">DUF1795 domain-containing protein</fullName>
    </recommendedName>
</protein>
<evidence type="ECO:0000256" key="2">
    <source>
        <dbReference type="SAM" id="SignalP"/>
    </source>
</evidence>
<evidence type="ECO:0008006" key="5">
    <source>
        <dbReference type="Google" id="ProtNLM"/>
    </source>
</evidence>
<evidence type="ECO:0000256" key="1">
    <source>
        <dbReference type="SAM" id="MobiDB-lite"/>
    </source>
</evidence>
<feature type="region of interest" description="Disordered" evidence="1">
    <location>
        <begin position="25"/>
        <end position="64"/>
    </location>
</feature>
<sequence>MIRNLFIPAAVIALGLAFPAAAQGPALPRQGQGPGAGGQQAPSGPSASQMPGPTTEIVGPDGSFRLQPDGVNWERFQTVRAIGVRCTDKACGEDRVFCMVQVRGVADARAGAPTSEASAEEFGAGVIKSAPAELKAEYVTPFSEKRFGSNLGRWAELKAEGEPGSLRFGLFLTSADKHLVALNCVSPTAKWDENRPRFETLFASLQITK</sequence>
<dbReference type="AlphaFoldDB" id="A0A2W5KIX0"/>
<feature type="signal peptide" evidence="2">
    <location>
        <begin position="1"/>
        <end position="22"/>
    </location>
</feature>
<feature type="chain" id="PRO_5016082121" description="DUF1795 domain-containing protein" evidence="2">
    <location>
        <begin position="23"/>
        <end position="209"/>
    </location>
</feature>
<organism evidence="3 4">
    <name type="scientific">Ancylobacter novellus</name>
    <name type="common">Thiobacillus novellus</name>
    <dbReference type="NCBI Taxonomy" id="921"/>
    <lineage>
        <taxon>Bacteria</taxon>
        <taxon>Pseudomonadati</taxon>
        <taxon>Pseudomonadota</taxon>
        <taxon>Alphaproteobacteria</taxon>
        <taxon>Hyphomicrobiales</taxon>
        <taxon>Xanthobacteraceae</taxon>
        <taxon>Ancylobacter</taxon>
    </lineage>
</organism>
<comment type="caution">
    <text evidence="3">The sequence shown here is derived from an EMBL/GenBank/DDBJ whole genome shotgun (WGS) entry which is preliminary data.</text>
</comment>
<dbReference type="EMBL" id="QFPN01000003">
    <property type="protein sequence ID" value="PZQ17046.1"/>
    <property type="molecule type" value="Genomic_DNA"/>
</dbReference>
<evidence type="ECO:0000313" key="4">
    <source>
        <dbReference type="Proteomes" id="UP000249577"/>
    </source>
</evidence>
<name>A0A2W5KIX0_ANCNO</name>
<accession>A0A2W5KIX0</accession>
<keyword evidence="2" id="KW-0732">Signal</keyword>
<reference evidence="3 4" key="1">
    <citation type="submission" date="2017-08" db="EMBL/GenBank/DDBJ databases">
        <title>Infants hospitalized years apart are colonized by the same room-sourced microbial strains.</title>
        <authorList>
            <person name="Brooks B."/>
            <person name="Olm M.R."/>
            <person name="Firek B.A."/>
            <person name="Baker R."/>
            <person name="Thomas B.C."/>
            <person name="Morowitz M.J."/>
            <person name="Banfield J.F."/>
        </authorList>
    </citation>
    <scope>NUCLEOTIDE SEQUENCE [LARGE SCALE GENOMIC DNA]</scope>
    <source>
        <strain evidence="3">S2_005_003_R2_43</strain>
    </source>
</reference>
<dbReference type="Proteomes" id="UP000249577">
    <property type="component" value="Unassembled WGS sequence"/>
</dbReference>
<proteinExistence type="predicted"/>
<gene>
    <name evidence="3" type="ORF">DI565_06585</name>
</gene>
<evidence type="ECO:0000313" key="3">
    <source>
        <dbReference type="EMBL" id="PZQ17046.1"/>
    </source>
</evidence>
<feature type="compositionally biased region" description="Low complexity" evidence="1">
    <location>
        <begin position="39"/>
        <end position="53"/>
    </location>
</feature>